<keyword evidence="3" id="KW-1185">Reference proteome</keyword>
<evidence type="ECO:0000313" key="3">
    <source>
        <dbReference type="Proteomes" id="UP001221597"/>
    </source>
</evidence>
<accession>A0ABY8IXX6</accession>
<organism evidence="2 3">
    <name type="scientific">Halobacillus naozhouensis</name>
    <dbReference type="NCBI Taxonomy" id="554880"/>
    <lineage>
        <taxon>Bacteria</taxon>
        <taxon>Bacillati</taxon>
        <taxon>Bacillota</taxon>
        <taxon>Bacilli</taxon>
        <taxon>Bacillales</taxon>
        <taxon>Bacillaceae</taxon>
        <taxon>Halobacillus</taxon>
    </lineage>
</organism>
<dbReference type="EMBL" id="CP121671">
    <property type="protein sequence ID" value="WFT73616.1"/>
    <property type="molecule type" value="Genomic_DNA"/>
</dbReference>
<dbReference type="Pfam" id="PF00561">
    <property type="entry name" value="Abhydrolase_1"/>
    <property type="match status" value="1"/>
</dbReference>
<dbReference type="InterPro" id="IPR029058">
    <property type="entry name" value="AB_hydrolase_fold"/>
</dbReference>
<dbReference type="InterPro" id="IPR050266">
    <property type="entry name" value="AB_hydrolase_sf"/>
</dbReference>
<dbReference type="InterPro" id="IPR000073">
    <property type="entry name" value="AB_hydrolase_1"/>
</dbReference>
<reference evidence="2 3" key="1">
    <citation type="submission" date="2023-04" db="EMBL/GenBank/DDBJ databases">
        <title>Genome sequence of Halobacillus naozhouensis KACC 21980.</title>
        <authorList>
            <person name="Kim S."/>
            <person name="Heo J."/>
            <person name="Kwon S.-W."/>
        </authorList>
    </citation>
    <scope>NUCLEOTIDE SEQUENCE [LARGE SCALE GENOMIC DNA]</scope>
    <source>
        <strain evidence="2 3">KCTC 13234</strain>
    </source>
</reference>
<dbReference type="GO" id="GO:0016787">
    <property type="term" value="F:hydrolase activity"/>
    <property type="evidence" value="ECO:0007669"/>
    <property type="project" value="UniProtKB-KW"/>
</dbReference>
<dbReference type="PANTHER" id="PTHR43798:SF33">
    <property type="entry name" value="HYDROLASE, PUTATIVE (AFU_ORTHOLOGUE AFUA_2G14860)-RELATED"/>
    <property type="match status" value="1"/>
</dbReference>
<dbReference type="Gene3D" id="3.40.50.1820">
    <property type="entry name" value="alpha/beta hydrolase"/>
    <property type="match status" value="1"/>
</dbReference>
<sequence length="252" mass="28561">MILIKTLVNIGDKKLEVWMKGYGRTIIIQPGMISSLFEWETLCENLSRHARVIVYNRASCGRSDKGIIPRNCKENAKDLNALIKKLSITSPILLGHSYGGLILQQFAQEYPNVASGFILVDSTSYDAYKLDEVEIDGEDGNSTETWIEKCKTYSGLSKDDLQVEMKDWIIELKKLLPSSRHIEVEEFMSNPSMFESLSEELEYDLLSGRETNQRIFPDTPTLVIGRDPKASIIEMVESEGLHKAEAEEIEHI</sequence>
<proteinExistence type="predicted"/>
<dbReference type="SUPFAM" id="SSF53474">
    <property type="entry name" value="alpha/beta-Hydrolases"/>
    <property type="match status" value="1"/>
</dbReference>
<keyword evidence="2" id="KW-0378">Hydrolase</keyword>
<evidence type="ECO:0000313" key="2">
    <source>
        <dbReference type="EMBL" id="WFT73616.1"/>
    </source>
</evidence>
<evidence type="ECO:0000259" key="1">
    <source>
        <dbReference type="Pfam" id="PF00561"/>
    </source>
</evidence>
<dbReference type="RefSeq" id="WP_283075624.1">
    <property type="nucleotide sequence ID" value="NZ_CP121671.1"/>
</dbReference>
<dbReference type="Proteomes" id="UP001221597">
    <property type="component" value="Chromosome"/>
</dbReference>
<gene>
    <name evidence="2" type="ORF">P9989_14715</name>
</gene>
<name>A0ABY8IXX6_9BACI</name>
<feature type="domain" description="AB hydrolase-1" evidence="1">
    <location>
        <begin position="25"/>
        <end position="151"/>
    </location>
</feature>
<dbReference type="PANTHER" id="PTHR43798">
    <property type="entry name" value="MONOACYLGLYCEROL LIPASE"/>
    <property type="match status" value="1"/>
</dbReference>
<protein>
    <submittedName>
        <fullName evidence="2">Alpha/beta fold hydrolase</fullName>
    </submittedName>
</protein>